<protein>
    <submittedName>
        <fullName evidence="2">SGNH/GDSL hydrolase family protein</fullName>
        <ecNumber evidence="2">3.1.-.-</ecNumber>
    </submittedName>
</protein>
<dbReference type="Pfam" id="PF13472">
    <property type="entry name" value="Lipase_GDSL_2"/>
    <property type="match status" value="1"/>
</dbReference>
<dbReference type="CDD" id="cd01823">
    <property type="entry name" value="SEST_like"/>
    <property type="match status" value="1"/>
</dbReference>
<evidence type="ECO:0000313" key="3">
    <source>
        <dbReference type="Proteomes" id="UP001614394"/>
    </source>
</evidence>
<dbReference type="RefSeq" id="WP_399646694.1">
    <property type="nucleotide sequence ID" value="NZ_JBITYG010000002.1"/>
</dbReference>
<proteinExistence type="predicted"/>
<gene>
    <name evidence="2" type="ORF">ACIGXA_10335</name>
</gene>
<evidence type="ECO:0000259" key="1">
    <source>
        <dbReference type="Pfam" id="PF13472"/>
    </source>
</evidence>
<dbReference type="GO" id="GO:0016787">
    <property type="term" value="F:hydrolase activity"/>
    <property type="evidence" value="ECO:0007669"/>
    <property type="project" value="UniProtKB-KW"/>
</dbReference>
<dbReference type="InterPro" id="IPR037460">
    <property type="entry name" value="SEST-like"/>
</dbReference>
<sequence>METATPAASATAVKAAPGGYVALGDSFSAGPGLPGLRLDSGPCARSDRNFPSLIAKRLSISSFTDVSCTAAVTDNMTGRQWWLIGPQFAALKPTTETVTVSIGGNDLGFVEVVAACAILGLTDTHGAPCKRHYTAGGQDEMDRRIAATAPKVGAVIDGIHSRSPRARVLLVGYQALLPASKQQCAVATPIADGDVPYLDNAERRANAMLADVAARHQALYVDTYTPSIGHDFCQTRAVRWTEGIQDFNHALPVHPNEVGMKHIADLVEAKLAD</sequence>
<name>A0ABW8C672_9ACTN</name>
<dbReference type="Gene3D" id="3.40.50.1110">
    <property type="entry name" value="SGNH hydrolase"/>
    <property type="match status" value="1"/>
</dbReference>
<dbReference type="EC" id="3.1.-.-" evidence="2"/>
<keyword evidence="3" id="KW-1185">Reference proteome</keyword>
<dbReference type="PANTHER" id="PTHR37981">
    <property type="entry name" value="LIPASE 2"/>
    <property type="match status" value="1"/>
</dbReference>
<dbReference type="Proteomes" id="UP001614394">
    <property type="component" value="Unassembled WGS sequence"/>
</dbReference>
<dbReference type="EMBL" id="JBITYG010000002">
    <property type="protein sequence ID" value="MFI9100916.1"/>
    <property type="molecule type" value="Genomic_DNA"/>
</dbReference>
<accession>A0ABW8C672</accession>
<dbReference type="InterPro" id="IPR013830">
    <property type="entry name" value="SGNH_hydro"/>
</dbReference>
<dbReference type="SUPFAM" id="SSF52266">
    <property type="entry name" value="SGNH hydrolase"/>
    <property type="match status" value="1"/>
</dbReference>
<reference evidence="2 3" key="1">
    <citation type="submission" date="2024-10" db="EMBL/GenBank/DDBJ databases">
        <title>The Natural Products Discovery Center: Release of the First 8490 Sequenced Strains for Exploring Actinobacteria Biosynthetic Diversity.</title>
        <authorList>
            <person name="Kalkreuter E."/>
            <person name="Kautsar S.A."/>
            <person name="Yang D."/>
            <person name="Bader C.D."/>
            <person name="Teijaro C.N."/>
            <person name="Fluegel L."/>
            <person name="Davis C.M."/>
            <person name="Simpson J.R."/>
            <person name="Lauterbach L."/>
            <person name="Steele A.D."/>
            <person name="Gui C."/>
            <person name="Meng S."/>
            <person name="Li G."/>
            <person name="Viehrig K."/>
            <person name="Ye F."/>
            <person name="Su P."/>
            <person name="Kiefer A.F."/>
            <person name="Nichols A."/>
            <person name="Cepeda A.J."/>
            <person name="Yan W."/>
            <person name="Fan B."/>
            <person name="Jiang Y."/>
            <person name="Adhikari A."/>
            <person name="Zheng C.-J."/>
            <person name="Schuster L."/>
            <person name="Cowan T.M."/>
            <person name="Smanski M.J."/>
            <person name="Chevrette M.G."/>
            <person name="De Carvalho L.P.S."/>
            <person name="Shen B."/>
        </authorList>
    </citation>
    <scope>NUCLEOTIDE SEQUENCE [LARGE SCALE GENOMIC DNA]</scope>
    <source>
        <strain evidence="2 3">NPDC053399</strain>
    </source>
</reference>
<organism evidence="2 3">
    <name type="scientific">Streptomyces fildesensis</name>
    <dbReference type="NCBI Taxonomy" id="375757"/>
    <lineage>
        <taxon>Bacteria</taxon>
        <taxon>Bacillati</taxon>
        <taxon>Actinomycetota</taxon>
        <taxon>Actinomycetes</taxon>
        <taxon>Kitasatosporales</taxon>
        <taxon>Streptomycetaceae</taxon>
        <taxon>Streptomyces</taxon>
    </lineage>
</organism>
<feature type="domain" description="SGNH hydrolase-type esterase" evidence="1">
    <location>
        <begin position="22"/>
        <end position="261"/>
    </location>
</feature>
<evidence type="ECO:0000313" key="2">
    <source>
        <dbReference type="EMBL" id="MFI9100916.1"/>
    </source>
</evidence>
<comment type="caution">
    <text evidence="2">The sequence shown here is derived from an EMBL/GenBank/DDBJ whole genome shotgun (WGS) entry which is preliminary data.</text>
</comment>
<dbReference type="InterPro" id="IPR036514">
    <property type="entry name" value="SGNH_hydro_sf"/>
</dbReference>
<keyword evidence="2" id="KW-0378">Hydrolase</keyword>
<dbReference type="PANTHER" id="PTHR37981:SF1">
    <property type="entry name" value="SGNH HYDROLASE-TYPE ESTERASE DOMAIN-CONTAINING PROTEIN"/>
    <property type="match status" value="1"/>
</dbReference>